<gene>
    <name evidence="2" type="ORF">LWI28_027728</name>
</gene>
<reference evidence="2" key="1">
    <citation type="journal article" date="2022" name="Plant J.">
        <title>Strategies of tolerance reflected in two North American maple genomes.</title>
        <authorList>
            <person name="McEvoy S.L."/>
            <person name="Sezen U.U."/>
            <person name="Trouern-Trend A."/>
            <person name="McMahon S.M."/>
            <person name="Schaberg P.G."/>
            <person name="Yang J."/>
            <person name="Wegrzyn J.L."/>
            <person name="Swenson N.G."/>
        </authorList>
    </citation>
    <scope>NUCLEOTIDE SEQUENCE</scope>
    <source>
        <strain evidence="2">91603</strain>
    </source>
</reference>
<evidence type="ECO:0000256" key="1">
    <source>
        <dbReference type="SAM" id="MobiDB-lite"/>
    </source>
</evidence>
<accession>A0AAD5JHZ7</accession>
<feature type="compositionally biased region" description="Polar residues" evidence="1">
    <location>
        <begin position="146"/>
        <end position="156"/>
    </location>
</feature>
<dbReference type="EMBL" id="JAJSOW010000004">
    <property type="protein sequence ID" value="KAI9192786.1"/>
    <property type="molecule type" value="Genomic_DNA"/>
</dbReference>
<protein>
    <submittedName>
        <fullName evidence="2">Uncharacterized protein</fullName>
    </submittedName>
</protein>
<comment type="caution">
    <text evidence="2">The sequence shown here is derived from an EMBL/GenBank/DDBJ whole genome shotgun (WGS) entry which is preliminary data.</text>
</comment>
<name>A0AAD5JHZ7_ACENE</name>
<proteinExistence type="predicted"/>
<feature type="region of interest" description="Disordered" evidence="1">
    <location>
        <begin position="1"/>
        <end position="57"/>
    </location>
</feature>
<organism evidence="2 3">
    <name type="scientific">Acer negundo</name>
    <name type="common">Box elder</name>
    <dbReference type="NCBI Taxonomy" id="4023"/>
    <lineage>
        <taxon>Eukaryota</taxon>
        <taxon>Viridiplantae</taxon>
        <taxon>Streptophyta</taxon>
        <taxon>Embryophyta</taxon>
        <taxon>Tracheophyta</taxon>
        <taxon>Spermatophyta</taxon>
        <taxon>Magnoliopsida</taxon>
        <taxon>eudicotyledons</taxon>
        <taxon>Gunneridae</taxon>
        <taxon>Pentapetalae</taxon>
        <taxon>rosids</taxon>
        <taxon>malvids</taxon>
        <taxon>Sapindales</taxon>
        <taxon>Sapindaceae</taxon>
        <taxon>Hippocastanoideae</taxon>
        <taxon>Acereae</taxon>
        <taxon>Acer</taxon>
    </lineage>
</organism>
<dbReference type="Proteomes" id="UP001064489">
    <property type="component" value="Chromosome 6"/>
</dbReference>
<feature type="compositionally biased region" description="Basic and acidic residues" evidence="1">
    <location>
        <begin position="109"/>
        <end position="145"/>
    </location>
</feature>
<reference evidence="2" key="2">
    <citation type="submission" date="2023-02" db="EMBL/GenBank/DDBJ databases">
        <authorList>
            <person name="Swenson N.G."/>
            <person name="Wegrzyn J.L."/>
            <person name="Mcevoy S.L."/>
        </authorList>
    </citation>
    <scope>NUCLEOTIDE SEQUENCE</scope>
    <source>
        <strain evidence="2">91603</strain>
        <tissue evidence="2">Leaf</tissue>
    </source>
</reference>
<keyword evidence="3" id="KW-1185">Reference proteome</keyword>
<feature type="compositionally biased region" description="Basic residues" evidence="1">
    <location>
        <begin position="42"/>
        <end position="51"/>
    </location>
</feature>
<evidence type="ECO:0000313" key="3">
    <source>
        <dbReference type="Proteomes" id="UP001064489"/>
    </source>
</evidence>
<sequence length="156" mass="17090">MGLPNQANPKGKGKMNDGPNKSNKGGVPSVGSQNPVDVSKQPKSKGKRKLVIRPAKPKINSGQLLQSAWMIWGFGVLSDQKWSSTLETFSEEWQQEGVASGPNYVLWKREGDGNDEGRHRSDCGEFGGEEEKKRKVSIEGVESHTRLSTTKSLPID</sequence>
<feature type="region of interest" description="Disordered" evidence="1">
    <location>
        <begin position="109"/>
        <end position="156"/>
    </location>
</feature>
<dbReference type="AlphaFoldDB" id="A0AAD5JHZ7"/>
<evidence type="ECO:0000313" key="2">
    <source>
        <dbReference type="EMBL" id="KAI9192786.1"/>
    </source>
</evidence>